<dbReference type="AlphaFoldDB" id="A0A0H2MSH6"/>
<organism evidence="2 3">
    <name type="scientific">Kiloniella spongiae</name>
    <dbReference type="NCBI Taxonomy" id="1489064"/>
    <lineage>
        <taxon>Bacteria</taxon>
        <taxon>Pseudomonadati</taxon>
        <taxon>Pseudomonadota</taxon>
        <taxon>Alphaproteobacteria</taxon>
        <taxon>Rhodospirillales</taxon>
        <taxon>Kiloniellaceae</taxon>
        <taxon>Kiloniella</taxon>
    </lineage>
</organism>
<evidence type="ECO:0000256" key="1">
    <source>
        <dbReference type="SAM" id="Phobius"/>
    </source>
</evidence>
<dbReference type="EMBL" id="LAQL01000013">
    <property type="protein sequence ID" value="KLN59595.1"/>
    <property type="molecule type" value="Genomic_DNA"/>
</dbReference>
<evidence type="ECO:0000313" key="2">
    <source>
        <dbReference type="EMBL" id="KLN59595.1"/>
    </source>
</evidence>
<keyword evidence="1" id="KW-1133">Transmembrane helix</keyword>
<sequence length="145" mass="16078">MANKSFKQALFLPVVAVIGGYLALIVSDLLPSPHFFVPESCYEVTSTVHGSGETYDHQYCFKNWGFVCHVEHENFTDKALNNTGYQNKECLDNSIKFTAEHGDHHTTSIFSFKDDGQSIDGTFGMISKDASIVLTGRYSGTRIGK</sequence>
<gene>
    <name evidence="2" type="ORF">WH96_17175</name>
</gene>
<dbReference type="Proteomes" id="UP000035444">
    <property type="component" value="Unassembled WGS sequence"/>
</dbReference>
<keyword evidence="1" id="KW-0472">Membrane</keyword>
<dbReference type="RefSeq" id="WP_047765445.1">
    <property type="nucleotide sequence ID" value="NZ_LAQL01000013.1"/>
</dbReference>
<feature type="transmembrane region" description="Helical" evidence="1">
    <location>
        <begin position="9"/>
        <end position="30"/>
    </location>
</feature>
<proteinExistence type="predicted"/>
<protein>
    <submittedName>
        <fullName evidence="2">Uncharacterized protein</fullName>
    </submittedName>
</protein>
<reference evidence="2 3" key="1">
    <citation type="submission" date="2015-03" db="EMBL/GenBank/DDBJ databases">
        <title>Genome Sequence of Kiloniella spongiae MEBiC09566, isolated from a marine sponge.</title>
        <authorList>
            <person name="Shao Z."/>
            <person name="Wang L."/>
            <person name="Li X."/>
        </authorList>
    </citation>
    <scope>NUCLEOTIDE SEQUENCE [LARGE SCALE GENOMIC DNA]</scope>
    <source>
        <strain evidence="2 3">MEBiC09566</strain>
    </source>
</reference>
<keyword evidence="1" id="KW-0812">Transmembrane</keyword>
<accession>A0A0H2MSH6</accession>
<name>A0A0H2MSH6_9PROT</name>
<keyword evidence="3" id="KW-1185">Reference proteome</keyword>
<comment type="caution">
    <text evidence="2">The sequence shown here is derived from an EMBL/GenBank/DDBJ whole genome shotgun (WGS) entry which is preliminary data.</text>
</comment>
<evidence type="ECO:0000313" key="3">
    <source>
        <dbReference type="Proteomes" id="UP000035444"/>
    </source>
</evidence>